<name>A0A072NUX8_SCHAZ</name>
<evidence type="ECO:0000313" key="7">
    <source>
        <dbReference type="Proteomes" id="UP000027936"/>
    </source>
</evidence>
<evidence type="ECO:0000313" key="6">
    <source>
        <dbReference type="EMBL" id="KEF37050.1"/>
    </source>
</evidence>
<comment type="subcellular location">
    <subcellularLocation>
        <location evidence="1">Endomembrane system</location>
        <topology evidence="1">Multi-pass membrane protein</topology>
    </subcellularLocation>
</comment>
<reference evidence="6 7" key="1">
    <citation type="submission" date="2014-04" db="EMBL/GenBank/DDBJ databases">
        <title>Draft genome sequence of Bacillus azotoformans MEV2011, a (co-) denitrifying strain unable to grow in the presence of oxygen.</title>
        <authorList>
            <person name="Nielsen M."/>
            <person name="Schreiber L."/>
            <person name="Finster K."/>
            <person name="Schramm A."/>
        </authorList>
    </citation>
    <scope>NUCLEOTIDE SEQUENCE [LARGE SCALE GENOMIC DNA]</scope>
    <source>
        <strain evidence="6 7">MEV2011</strain>
    </source>
</reference>
<dbReference type="AlphaFoldDB" id="A0A072NUX8"/>
<evidence type="ECO:0000256" key="4">
    <source>
        <dbReference type="ARBA" id="ARBA00023136"/>
    </source>
</evidence>
<sequence>MKLFSRHKIDKNTEENSLKKELNKTNADIGKFSIEEVEQQIENASEHFSDKKFWQKLKVFAKKAGSSVVYIVLLLYFTLQKPEVPVKAKATIIGALGYFILPIDLIPDALIGVGYTDDLSAVGLALVQVAIYIDEDIKNKAKAKLQEWFGESVDTSKIDSKID</sequence>
<dbReference type="RefSeq" id="WP_233276190.1">
    <property type="nucleotide sequence ID" value="NZ_JJRY01000019.1"/>
</dbReference>
<protein>
    <recommendedName>
        <fullName evidence="5">DUF1232 domain-containing protein</fullName>
    </recommendedName>
</protein>
<keyword evidence="4" id="KW-0472">Membrane</keyword>
<feature type="domain" description="DUF1232" evidence="5">
    <location>
        <begin position="88"/>
        <end position="122"/>
    </location>
</feature>
<keyword evidence="3" id="KW-1133">Transmembrane helix</keyword>
<evidence type="ECO:0000259" key="5">
    <source>
        <dbReference type="Pfam" id="PF06803"/>
    </source>
</evidence>
<evidence type="ECO:0000256" key="3">
    <source>
        <dbReference type="ARBA" id="ARBA00022989"/>
    </source>
</evidence>
<accession>A0A072NUX8</accession>
<gene>
    <name evidence="6" type="ORF">M670_03805</name>
</gene>
<organism evidence="6 7">
    <name type="scientific">Schinkia azotoformans MEV2011</name>
    <dbReference type="NCBI Taxonomy" id="1348973"/>
    <lineage>
        <taxon>Bacteria</taxon>
        <taxon>Bacillati</taxon>
        <taxon>Bacillota</taxon>
        <taxon>Bacilli</taxon>
        <taxon>Bacillales</taxon>
        <taxon>Bacillaceae</taxon>
        <taxon>Calidifontibacillus/Schinkia group</taxon>
        <taxon>Schinkia</taxon>
    </lineage>
</organism>
<dbReference type="InterPro" id="IPR010652">
    <property type="entry name" value="DUF1232"/>
</dbReference>
<comment type="caution">
    <text evidence="6">The sequence shown here is derived from an EMBL/GenBank/DDBJ whole genome shotgun (WGS) entry which is preliminary data.</text>
</comment>
<dbReference type="GO" id="GO:0012505">
    <property type="term" value="C:endomembrane system"/>
    <property type="evidence" value="ECO:0007669"/>
    <property type="project" value="UniProtKB-SubCell"/>
</dbReference>
<keyword evidence="2" id="KW-0812">Transmembrane</keyword>
<dbReference type="EMBL" id="JJRY01000019">
    <property type="protein sequence ID" value="KEF37050.1"/>
    <property type="molecule type" value="Genomic_DNA"/>
</dbReference>
<dbReference type="Pfam" id="PF06803">
    <property type="entry name" value="DUF1232"/>
    <property type="match status" value="1"/>
</dbReference>
<dbReference type="Proteomes" id="UP000027936">
    <property type="component" value="Unassembled WGS sequence"/>
</dbReference>
<proteinExistence type="predicted"/>
<dbReference type="PATRIC" id="fig|1348973.3.peg.3688"/>
<evidence type="ECO:0000256" key="1">
    <source>
        <dbReference type="ARBA" id="ARBA00004127"/>
    </source>
</evidence>
<evidence type="ECO:0000256" key="2">
    <source>
        <dbReference type="ARBA" id="ARBA00022692"/>
    </source>
</evidence>